<keyword evidence="4" id="KW-1185">Reference proteome</keyword>
<dbReference type="RefSeq" id="XP_005097215.1">
    <property type="nucleotide sequence ID" value="XM_005097158.3"/>
</dbReference>
<keyword evidence="1" id="KW-0175">Coiled coil</keyword>
<dbReference type="NCBIfam" id="TIGR02231">
    <property type="entry name" value="mucoidy inhibitor MuiA family protein"/>
    <property type="match status" value="1"/>
</dbReference>
<feature type="coiled-coil region" evidence="1">
    <location>
        <begin position="82"/>
        <end position="109"/>
    </location>
</feature>
<feature type="domain" description="DUF4140" evidence="3">
    <location>
        <begin position="21"/>
        <end position="118"/>
    </location>
</feature>
<feature type="domain" description="DUF4139" evidence="2">
    <location>
        <begin position="219"/>
        <end position="544"/>
    </location>
</feature>
<dbReference type="InterPro" id="IPR011935">
    <property type="entry name" value="CHP02231"/>
</dbReference>
<feature type="coiled-coil region" evidence="1">
    <location>
        <begin position="164"/>
        <end position="195"/>
    </location>
</feature>
<name>A0ABM0JMK8_APLCA</name>
<dbReference type="Pfam" id="PF13598">
    <property type="entry name" value="DUF4139"/>
    <property type="match status" value="1"/>
</dbReference>
<dbReference type="Pfam" id="PF13600">
    <property type="entry name" value="DUF4140"/>
    <property type="match status" value="1"/>
</dbReference>
<protein>
    <submittedName>
        <fullName evidence="5">Protein F37C4.5 isoform X2</fullName>
    </submittedName>
</protein>
<dbReference type="PANTHER" id="PTHR31005">
    <property type="entry name" value="DUF4139 DOMAIN-CONTAINING PROTEIN"/>
    <property type="match status" value="1"/>
</dbReference>
<evidence type="ECO:0000313" key="4">
    <source>
        <dbReference type="Proteomes" id="UP000694888"/>
    </source>
</evidence>
<organism evidence="4 5">
    <name type="scientific">Aplysia californica</name>
    <name type="common">California sea hare</name>
    <dbReference type="NCBI Taxonomy" id="6500"/>
    <lineage>
        <taxon>Eukaryota</taxon>
        <taxon>Metazoa</taxon>
        <taxon>Spiralia</taxon>
        <taxon>Lophotrochozoa</taxon>
        <taxon>Mollusca</taxon>
        <taxon>Gastropoda</taxon>
        <taxon>Heterobranchia</taxon>
        <taxon>Euthyneura</taxon>
        <taxon>Tectipleura</taxon>
        <taxon>Aplysiida</taxon>
        <taxon>Aplysioidea</taxon>
        <taxon>Aplysiidae</taxon>
        <taxon>Aplysia</taxon>
    </lineage>
</organism>
<proteinExistence type="predicted"/>
<sequence length="554" mass="61852">MAEKQNNEVKLAVEKCPLTSVTVFKDRAEVSRSVETSVKAGTNELKITGLVDIEQDSIRVEGRGQATIAEVSFQFTYCNEDEASMSEKEKTLTEELKVLKEQKKSQDSEAQLSLLQKQWGVLDRFATNAARGSQDTNSGFKLDEQYFKGMKDFLQHFRDVGEQLDAETLEVKEKREEIDEKIQQVESNLQEVRGNRRRSTCIRECIIVLEAEAETAVQLKLSYVVLSASWVPSYDLRMNTEDGVLSVSYFGLISQNSGEDWTNVKLHLSTAEPSVGGTIPILPQTQVNLFKFRRNPDVFIPRPSSRKVEFAMCQSMSADGEILFDESMAAMAEAPVEIQETTVSASYEIVRQSSIPSDNTSHKVTVGIMELKPTMTYVSIPKVVPHAFLQAKVVNTSKFTLLPGKSNIFLDNSFVAKAELQAVAPKEEFECSLGVDPGVRVTYKPLVKVNSSSGIISRVKVVSHEQAIEVKNVHNYPVTVAVKDNLPRSLDEKVKVVLQSPYIDAKHPEKSEATLTVDNTVVWEVKVGALNKSDLLLKYSIELPMGEDLDYKTY</sequence>
<evidence type="ECO:0000313" key="5">
    <source>
        <dbReference type="RefSeq" id="XP_005097215.1"/>
    </source>
</evidence>
<dbReference type="InterPro" id="IPR025554">
    <property type="entry name" value="DUF4140"/>
</dbReference>
<dbReference type="Proteomes" id="UP000694888">
    <property type="component" value="Unplaced"/>
</dbReference>
<accession>A0ABM0JMK8</accession>
<evidence type="ECO:0000259" key="2">
    <source>
        <dbReference type="Pfam" id="PF13598"/>
    </source>
</evidence>
<evidence type="ECO:0000259" key="3">
    <source>
        <dbReference type="Pfam" id="PF13600"/>
    </source>
</evidence>
<dbReference type="PANTHER" id="PTHR31005:SF8">
    <property type="entry name" value="DUF4139 DOMAIN-CONTAINING PROTEIN"/>
    <property type="match status" value="1"/>
</dbReference>
<gene>
    <name evidence="5" type="primary">LOC101860890</name>
</gene>
<evidence type="ECO:0000256" key="1">
    <source>
        <dbReference type="SAM" id="Coils"/>
    </source>
</evidence>
<dbReference type="InterPro" id="IPR037291">
    <property type="entry name" value="DUF4139"/>
</dbReference>
<dbReference type="GeneID" id="101860890"/>
<reference evidence="5" key="1">
    <citation type="submission" date="2025-08" db="UniProtKB">
        <authorList>
            <consortium name="RefSeq"/>
        </authorList>
    </citation>
    <scope>IDENTIFICATION</scope>
</reference>